<feature type="region of interest" description="Disordered" evidence="1">
    <location>
        <begin position="1"/>
        <end position="32"/>
    </location>
</feature>
<accession>A0A8T0J614</accession>
<evidence type="ECO:0000313" key="3">
    <source>
        <dbReference type="Proteomes" id="UP000822688"/>
    </source>
</evidence>
<name>A0A8T0J614_CERPU</name>
<comment type="caution">
    <text evidence="2">The sequence shown here is derived from an EMBL/GenBank/DDBJ whole genome shotgun (WGS) entry which is preliminary data.</text>
</comment>
<reference evidence="2" key="1">
    <citation type="submission" date="2020-06" db="EMBL/GenBank/DDBJ databases">
        <title>WGS assembly of Ceratodon purpureus strain R40.</title>
        <authorList>
            <person name="Carey S.B."/>
            <person name="Jenkins J."/>
            <person name="Shu S."/>
            <person name="Lovell J.T."/>
            <person name="Sreedasyam A."/>
            <person name="Maumus F."/>
            <person name="Tiley G.P."/>
            <person name="Fernandez-Pozo N."/>
            <person name="Barry K."/>
            <person name="Chen C."/>
            <person name="Wang M."/>
            <person name="Lipzen A."/>
            <person name="Daum C."/>
            <person name="Saski C.A."/>
            <person name="Payton A.C."/>
            <person name="Mcbreen J.C."/>
            <person name="Conrad R.E."/>
            <person name="Kollar L.M."/>
            <person name="Olsson S."/>
            <person name="Huttunen S."/>
            <person name="Landis J.B."/>
            <person name="Wickett N.J."/>
            <person name="Johnson M.G."/>
            <person name="Rensing S.A."/>
            <person name="Grimwood J."/>
            <person name="Schmutz J."/>
            <person name="Mcdaniel S.F."/>
        </authorList>
    </citation>
    <scope>NUCLEOTIDE SEQUENCE</scope>
    <source>
        <strain evidence="2">R40</strain>
    </source>
</reference>
<feature type="compositionally biased region" description="Basic residues" evidence="1">
    <location>
        <begin position="10"/>
        <end position="21"/>
    </location>
</feature>
<proteinExistence type="predicted"/>
<feature type="compositionally biased region" description="Polar residues" evidence="1">
    <location>
        <begin position="45"/>
        <end position="89"/>
    </location>
</feature>
<dbReference type="EMBL" id="CM026421">
    <property type="protein sequence ID" value="KAG0591370.1"/>
    <property type="molecule type" value="Genomic_DNA"/>
</dbReference>
<gene>
    <name evidence="2" type="ORF">KC19_1G171000</name>
</gene>
<organism evidence="2 3">
    <name type="scientific">Ceratodon purpureus</name>
    <name type="common">Fire moss</name>
    <name type="synonym">Dicranum purpureum</name>
    <dbReference type="NCBI Taxonomy" id="3225"/>
    <lineage>
        <taxon>Eukaryota</taxon>
        <taxon>Viridiplantae</taxon>
        <taxon>Streptophyta</taxon>
        <taxon>Embryophyta</taxon>
        <taxon>Bryophyta</taxon>
        <taxon>Bryophytina</taxon>
        <taxon>Bryopsida</taxon>
        <taxon>Dicranidae</taxon>
        <taxon>Pseudoditrichales</taxon>
        <taxon>Ditrichaceae</taxon>
        <taxon>Ceratodon</taxon>
    </lineage>
</organism>
<keyword evidence="3" id="KW-1185">Reference proteome</keyword>
<dbReference type="Proteomes" id="UP000822688">
    <property type="component" value="Chromosome 1"/>
</dbReference>
<feature type="region of interest" description="Disordered" evidence="1">
    <location>
        <begin position="45"/>
        <end position="151"/>
    </location>
</feature>
<feature type="compositionally biased region" description="Polar residues" evidence="1">
    <location>
        <begin position="22"/>
        <end position="32"/>
    </location>
</feature>
<protein>
    <submittedName>
        <fullName evidence="2">Uncharacterized protein</fullName>
    </submittedName>
</protein>
<sequence>MRSAPQNARARQRNSHLHKPTHTQTHTPNPRSYSLLLRCRTLTHLNPPQTHRTPLNTTKNPSTSANSLTPKCSTPNAQPQTLNSKQPHTMQPYIHLKNPKHPPHIPNWPAPRGLGRQPTLQPQNQPSNTNNTQTHTDLHTHSLNTQTNKQQ</sequence>
<feature type="compositionally biased region" description="Low complexity" evidence="1">
    <location>
        <begin position="117"/>
        <end position="135"/>
    </location>
</feature>
<dbReference type="AlphaFoldDB" id="A0A8T0J614"/>
<feature type="compositionally biased region" description="Polar residues" evidence="1">
    <location>
        <begin position="141"/>
        <end position="151"/>
    </location>
</feature>
<evidence type="ECO:0000313" key="2">
    <source>
        <dbReference type="EMBL" id="KAG0591370.1"/>
    </source>
</evidence>
<evidence type="ECO:0000256" key="1">
    <source>
        <dbReference type="SAM" id="MobiDB-lite"/>
    </source>
</evidence>